<accession>A0ABS8Y6R2</accession>
<protein>
    <submittedName>
        <fullName evidence="1">Uncharacterized protein</fullName>
    </submittedName>
</protein>
<proteinExistence type="predicted"/>
<comment type="caution">
    <text evidence="1">The sequence shown here is derived from an EMBL/GenBank/DDBJ whole genome shotgun (WGS) entry which is preliminary data.</text>
</comment>
<dbReference type="Proteomes" id="UP000823775">
    <property type="component" value="Unassembled WGS sequence"/>
</dbReference>
<evidence type="ECO:0000313" key="2">
    <source>
        <dbReference type="Proteomes" id="UP000823775"/>
    </source>
</evidence>
<evidence type="ECO:0000313" key="1">
    <source>
        <dbReference type="EMBL" id="MCE5167012.1"/>
    </source>
</evidence>
<name>A0ABS8Y6R2_DATST</name>
<keyword evidence="2" id="KW-1185">Reference proteome</keyword>
<organism evidence="1 2">
    <name type="scientific">Datura stramonium</name>
    <name type="common">Jimsonweed</name>
    <name type="synonym">Common thornapple</name>
    <dbReference type="NCBI Taxonomy" id="4076"/>
    <lineage>
        <taxon>Eukaryota</taxon>
        <taxon>Viridiplantae</taxon>
        <taxon>Streptophyta</taxon>
        <taxon>Embryophyta</taxon>
        <taxon>Tracheophyta</taxon>
        <taxon>Spermatophyta</taxon>
        <taxon>Magnoliopsida</taxon>
        <taxon>eudicotyledons</taxon>
        <taxon>Gunneridae</taxon>
        <taxon>Pentapetalae</taxon>
        <taxon>asterids</taxon>
        <taxon>lamiids</taxon>
        <taxon>Solanales</taxon>
        <taxon>Solanaceae</taxon>
        <taxon>Solanoideae</taxon>
        <taxon>Datureae</taxon>
        <taxon>Datura</taxon>
    </lineage>
</organism>
<gene>
    <name evidence="1" type="ORF">HAX54_033464</name>
</gene>
<feature type="non-terminal residue" evidence="1">
    <location>
        <position position="98"/>
    </location>
</feature>
<sequence length="98" mass="11255">MRMVTPLDSIIHRLHSLTFGSYFPPPFSSILEEGEYVHSDSTGKVLVNIVEEDVKMQEEYWSTALVGHVVGDKPHLKSIENYILHTWRGVEKPQILIH</sequence>
<reference evidence="1 2" key="1">
    <citation type="journal article" date="2021" name="BMC Genomics">
        <title>Datura genome reveals duplications of psychoactive alkaloid biosynthetic genes and high mutation rate following tissue culture.</title>
        <authorList>
            <person name="Rajewski A."/>
            <person name="Carter-House D."/>
            <person name="Stajich J."/>
            <person name="Litt A."/>
        </authorList>
    </citation>
    <scope>NUCLEOTIDE SEQUENCE [LARGE SCALE GENOMIC DNA]</scope>
    <source>
        <strain evidence="1">AR-01</strain>
    </source>
</reference>
<dbReference type="EMBL" id="JACEIK010042853">
    <property type="protein sequence ID" value="MCE5167012.1"/>
    <property type="molecule type" value="Genomic_DNA"/>
</dbReference>